<dbReference type="EMBL" id="LCCW01000002">
    <property type="protein sequence ID" value="KKS43515.1"/>
    <property type="molecule type" value="Genomic_DNA"/>
</dbReference>
<evidence type="ECO:0000313" key="3">
    <source>
        <dbReference type="EMBL" id="KKS43515.1"/>
    </source>
</evidence>
<sequence>MKKTNKLPKFSAVIIVTDRNQLALQKRDSKPNIANPGKVTVFAGAADKRERPIDCARREIKEELGLPIKRADLRFLGKWISNSIFWKKKLQGYVYVLNNIDPNNLKLSEGEKIIYIKKNKMELVKLDMPDFSKKVLLKYLEKGD</sequence>
<proteinExistence type="predicted"/>
<dbReference type="Proteomes" id="UP000034516">
    <property type="component" value="Unassembled WGS sequence"/>
</dbReference>
<dbReference type="Gene3D" id="3.90.79.10">
    <property type="entry name" value="Nucleoside Triphosphate Pyrophosphohydrolase"/>
    <property type="match status" value="1"/>
</dbReference>
<organism evidence="3 4">
    <name type="scientific">Candidatus Kuenenbacteria bacterium GW2011_GWA2_42_15</name>
    <dbReference type="NCBI Taxonomy" id="1618677"/>
    <lineage>
        <taxon>Bacteria</taxon>
        <taxon>Candidatus Kueneniibacteriota</taxon>
    </lineage>
</organism>
<dbReference type="InterPro" id="IPR015797">
    <property type="entry name" value="NUDIX_hydrolase-like_dom_sf"/>
</dbReference>
<name>A0A0G0Z446_9BACT</name>
<comment type="caution">
    <text evidence="3">The sequence shown here is derived from an EMBL/GenBank/DDBJ whole genome shotgun (WGS) entry which is preliminary data.</text>
</comment>
<dbReference type="InterPro" id="IPR020084">
    <property type="entry name" value="NUDIX_hydrolase_CS"/>
</dbReference>
<reference evidence="3 4" key="1">
    <citation type="journal article" date="2015" name="Nature">
        <title>rRNA introns, odd ribosomes, and small enigmatic genomes across a large radiation of phyla.</title>
        <authorList>
            <person name="Brown C.T."/>
            <person name="Hug L.A."/>
            <person name="Thomas B.C."/>
            <person name="Sharon I."/>
            <person name="Castelle C.J."/>
            <person name="Singh A."/>
            <person name="Wilkins M.J."/>
            <person name="Williams K.H."/>
            <person name="Banfield J.F."/>
        </authorList>
    </citation>
    <scope>NUCLEOTIDE SEQUENCE [LARGE SCALE GENOMIC DNA]</scope>
</reference>
<dbReference type="InterPro" id="IPR000086">
    <property type="entry name" value="NUDIX_hydrolase_dom"/>
</dbReference>
<evidence type="ECO:0000256" key="1">
    <source>
        <dbReference type="ARBA" id="ARBA00022801"/>
    </source>
</evidence>
<dbReference type="AlphaFoldDB" id="A0A0G0Z446"/>
<dbReference type="Pfam" id="PF00293">
    <property type="entry name" value="NUDIX"/>
    <property type="match status" value="1"/>
</dbReference>
<gene>
    <name evidence="3" type="ORF">UV02_C0002G0016</name>
</gene>
<protein>
    <submittedName>
        <fullName evidence="3">Protein-tyrosine-phosphatase</fullName>
    </submittedName>
</protein>
<feature type="domain" description="Nudix hydrolase" evidence="2">
    <location>
        <begin position="5"/>
        <end position="141"/>
    </location>
</feature>
<keyword evidence="1" id="KW-0378">Hydrolase</keyword>
<dbReference type="GO" id="GO:0016787">
    <property type="term" value="F:hydrolase activity"/>
    <property type="evidence" value="ECO:0007669"/>
    <property type="project" value="UniProtKB-KW"/>
</dbReference>
<dbReference type="PROSITE" id="PS51462">
    <property type="entry name" value="NUDIX"/>
    <property type="match status" value="1"/>
</dbReference>
<evidence type="ECO:0000259" key="2">
    <source>
        <dbReference type="PROSITE" id="PS51462"/>
    </source>
</evidence>
<dbReference type="SUPFAM" id="SSF55811">
    <property type="entry name" value="Nudix"/>
    <property type="match status" value="1"/>
</dbReference>
<evidence type="ECO:0000313" key="4">
    <source>
        <dbReference type="Proteomes" id="UP000034516"/>
    </source>
</evidence>
<accession>A0A0G0Z446</accession>
<dbReference type="PROSITE" id="PS00893">
    <property type="entry name" value="NUDIX_BOX"/>
    <property type="match status" value="1"/>
</dbReference>